<dbReference type="GO" id="GO:0010494">
    <property type="term" value="C:cytoplasmic stress granule"/>
    <property type="evidence" value="ECO:0007669"/>
    <property type="project" value="UniProtKB-SubCell"/>
</dbReference>
<evidence type="ECO:0000256" key="4">
    <source>
        <dbReference type="ARBA" id="ARBA00004604"/>
    </source>
</evidence>
<dbReference type="GO" id="GO:0045948">
    <property type="term" value="P:positive regulation of translational initiation"/>
    <property type="evidence" value="ECO:0007669"/>
    <property type="project" value="TreeGrafter"/>
</dbReference>
<feature type="region of interest" description="Disordered" evidence="9">
    <location>
        <begin position="523"/>
        <end position="553"/>
    </location>
</feature>
<dbReference type="Pfam" id="PF16174">
    <property type="entry name" value="IHABP4_N"/>
    <property type="match status" value="1"/>
</dbReference>
<feature type="compositionally biased region" description="Gly residues" evidence="9">
    <location>
        <begin position="353"/>
        <end position="366"/>
    </location>
</feature>
<dbReference type="InterPro" id="IPR032381">
    <property type="entry name" value="IHABP4_N"/>
</dbReference>
<protein>
    <recommendedName>
        <fullName evidence="10">Hyaluronan/mRNA-binding protein domain-containing protein</fullName>
    </recommendedName>
</protein>
<dbReference type="PANTHER" id="PTHR12299:SF30">
    <property type="entry name" value="INTRACELLULAR HYALURONAN-BINDING PROTEIN 4"/>
    <property type="match status" value="1"/>
</dbReference>
<evidence type="ECO:0000259" key="10">
    <source>
        <dbReference type="SMART" id="SM01233"/>
    </source>
</evidence>
<feature type="region of interest" description="Disordered" evidence="9">
    <location>
        <begin position="350"/>
        <end position="471"/>
    </location>
</feature>
<dbReference type="SMART" id="SM01233">
    <property type="entry name" value="HABP4_PAI-RBP1"/>
    <property type="match status" value="1"/>
</dbReference>
<feature type="compositionally biased region" description="Basic and acidic residues" evidence="9">
    <location>
        <begin position="371"/>
        <end position="400"/>
    </location>
</feature>
<dbReference type="GO" id="GO:0015030">
    <property type="term" value="C:Cajal body"/>
    <property type="evidence" value="ECO:0007669"/>
    <property type="project" value="UniProtKB-SubCell"/>
</dbReference>
<dbReference type="AlphaFoldDB" id="A0A8J6FF71"/>
<comment type="similarity">
    <text evidence="8">Belongs to the SERBP1-HABP4 family.</text>
</comment>
<keyword evidence="5" id="KW-0963">Cytoplasm</keyword>
<sequence>MRNTAIQLDAKDKHSRLSSAYPARSTQLYNSQARRAGNSWMQKTSSPSCLLHPSLGAFDCITARRSEQRTAGCRRQATRLSSASSAPSVWLYNSPALGAENSWMQKPSSTAGLMHPPLGALCCITAGRSEQRTAGYRRPAASLVFCVPCSEHKVIAQHGPSYVFFSVFVFLSAGGMKAEGSPVSTTMQEAFGCAVANRFFHLLDDESDPLDFLHQTSAEHGQKKKKDAAAKKTVNQKSNKKESQKERKSVAAANPTEAPSPNRTPKQPVQKVTQNENVAKVERSEFRTAFREFRPNFIEKPVEYREFRSNFSEKPMEYREFSPSFIEKPMEYSMDNFEKERQVRNWVANQRGGMRGGGMRGRGRGGFPRNMENDYQRGKREFERHSGSDKAGIKAEDKRGGGGPRNWGSIKDPFSEAEPTPFENAEAMEPGDAMEEQQGVQMAEQNLEDYTREMSLDEWKSLQDQSKPKSELNLRKLDSSVPSKAFVIHKSRFVNSSKENDEDYQYGFRKPVNDITSQLDINFGSLTRPGRGGRGGGRGRVRREEGFSHEVYN</sequence>
<evidence type="ECO:0000256" key="8">
    <source>
        <dbReference type="ARBA" id="ARBA00035118"/>
    </source>
</evidence>
<evidence type="ECO:0000256" key="3">
    <source>
        <dbReference type="ARBA" id="ARBA00004408"/>
    </source>
</evidence>
<reference evidence="11" key="1">
    <citation type="thesis" date="2020" institute="ProQuest LLC" country="789 East Eisenhower Parkway, Ann Arbor, MI, USA">
        <title>Comparative Genomics and Chromosome Evolution.</title>
        <authorList>
            <person name="Mudd A.B."/>
        </authorList>
    </citation>
    <scope>NUCLEOTIDE SEQUENCE</scope>
    <source>
        <strain evidence="11">HN-11 Male</strain>
        <tissue evidence="11">Kidney and liver</tissue>
    </source>
</reference>
<evidence type="ECO:0000256" key="9">
    <source>
        <dbReference type="SAM" id="MobiDB-lite"/>
    </source>
</evidence>
<dbReference type="InterPro" id="IPR039764">
    <property type="entry name" value="HABP4/SERBP1-like"/>
</dbReference>
<keyword evidence="6" id="KW-0810">Translation regulation</keyword>
<accession>A0A8J6FF71</accession>
<gene>
    <name evidence="11" type="ORF">GDO78_006969</name>
</gene>
<comment type="subcellular location">
    <subcellularLocation>
        <location evidence="1">Cytoplasm</location>
        <location evidence="1">Stress granule</location>
    </subcellularLocation>
    <subcellularLocation>
        <location evidence="2">Nucleus speckle</location>
    </subcellularLocation>
    <subcellularLocation>
        <location evidence="3">Nucleus</location>
        <location evidence="3">Cajal body</location>
    </subcellularLocation>
    <subcellularLocation>
        <location evidence="4">Nucleus</location>
        <location evidence="4">Nucleolus</location>
    </subcellularLocation>
</comment>
<dbReference type="PANTHER" id="PTHR12299">
    <property type="entry name" value="HYALURONIC ACID-BINDING PROTEIN 4"/>
    <property type="match status" value="1"/>
</dbReference>
<keyword evidence="12" id="KW-1185">Reference proteome</keyword>
<evidence type="ECO:0000313" key="11">
    <source>
        <dbReference type="EMBL" id="KAG9486857.1"/>
    </source>
</evidence>
<feature type="domain" description="Hyaluronan/mRNA-binding protein" evidence="10">
    <location>
        <begin position="378"/>
        <end position="480"/>
    </location>
</feature>
<organism evidence="11 12">
    <name type="scientific">Eleutherodactylus coqui</name>
    <name type="common">Puerto Rican coqui</name>
    <dbReference type="NCBI Taxonomy" id="57060"/>
    <lineage>
        <taxon>Eukaryota</taxon>
        <taxon>Metazoa</taxon>
        <taxon>Chordata</taxon>
        <taxon>Craniata</taxon>
        <taxon>Vertebrata</taxon>
        <taxon>Euteleostomi</taxon>
        <taxon>Amphibia</taxon>
        <taxon>Batrachia</taxon>
        <taxon>Anura</taxon>
        <taxon>Neobatrachia</taxon>
        <taxon>Hyloidea</taxon>
        <taxon>Eleutherodactylidae</taxon>
        <taxon>Eleutherodactylinae</taxon>
        <taxon>Eleutherodactylus</taxon>
        <taxon>Eleutherodactylus</taxon>
    </lineage>
</organism>
<feature type="compositionally biased region" description="Polar residues" evidence="9">
    <location>
        <begin position="257"/>
        <end position="277"/>
    </location>
</feature>
<keyword evidence="7" id="KW-0539">Nucleus</keyword>
<dbReference type="Proteomes" id="UP000770717">
    <property type="component" value="Unassembled WGS sequence"/>
</dbReference>
<dbReference type="Pfam" id="PF04774">
    <property type="entry name" value="HABP4_PAI-RBP1"/>
    <property type="match status" value="1"/>
</dbReference>
<dbReference type="InterPro" id="IPR006861">
    <property type="entry name" value="HABP4_PAIRBP1-bd"/>
</dbReference>
<dbReference type="GO" id="GO:0016607">
    <property type="term" value="C:nuclear speck"/>
    <property type="evidence" value="ECO:0007669"/>
    <property type="project" value="UniProtKB-SubCell"/>
</dbReference>
<feature type="compositionally biased region" description="Basic and acidic residues" evidence="9">
    <location>
        <begin position="239"/>
        <end position="249"/>
    </location>
</feature>
<comment type="caution">
    <text evidence="11">The sequence shown here is derived from an EMBL/GenBank/DDBJ whole genome shotgun (WGS) entry which is preliminary data.</text>
</comment>
<evidence type="ECO:0000256" key="1">
    <source>
        <dbReference type="ARBA" id="ARBA00004210"/>
    </source>
</evidence>
<feature type="compositionally biased region" description="Basic and acidic residues" evidence="9">
    <location>
        <begin position="449"/>
        <end position="471"/>
    </location>
</feature>
<name>A0A8J6FF71_ELECQ</name>
<evidence type="ECO:0000256" key="2">
    <source>
        <dbReference type="ARBA" id="ARBA00004324"/>
    </source>
</evidence>
<evidence type="ECO:0000256" key="6">
    <source>
        <dbReference type="ARBA" id="ARBA00022845"/>
    </source>
</evidence>
<proteinExistence type="inferred from homology"/>
<evidence type="ECO:0000313" key="12">
    <source>
        <dbReference type="Proteomes" id="UP000770717"/>
    </source>
</evidence>
<evidence type="ECO:0000256" key="5">
    <source>
        <dbReference type="ARBA" id="ARBA00022490"/>
    </source>
</evidence>
<feature type="compositionally biased region" description="Basic and acidic residues" evidence="9">
    <location>
        <begin position="542"/>
        <end position="553"/>
    </location>
</feature>
<dbReference type="EMBL" id="WNTK01000003">
    <property type="protein sequence ID" value="KAG9486857.1"/>
    <property type="molecule type" value="Genomic_DNA"/>
</dbReference>
<feature type="region of interest" description="Disordered" evidence="9">
    <location>
        <begin position="218"/>
        <end position="277"/>
    </location>
</feature>
<dbReference type="GO" id="GO:0033120">
    <property type="term" value="P:positive regulation of RNA splicing"/>
    <property type="evidence" value="ECO:0007669"/>
    <property type="project" value="TreeGrafter"/>
</dbReference>
<dbReference type="GO" id="GO:0005730">
    <property type="term" value="C:nucleolus"/>
    <property type="evidence" value="ECO:0007669"/>
    <property type="project" value="UniProtKB-SubCell"/>
</dbReference>
<dbReference type="OrthoDB" id="6022699at2759"/>
<dbReference type="GO" id="GO:0003723">
    <property type="term" value="F:RNA binding"/>
    <property type="evidence" value="ECO:0007669"/>
    <property type="project" value="InterPro"/>
</dbReference>
<feature type="non-terminal residue" evidence="11">
    <location>
        <position position="553"/>
    </location>
</feature>
<evidence type="ECO:0000256" key="7">
    <source>
        <dbReference type="ARBA" id="ARBA00023242"/>
    </source>
</evidence>